<dbReference type="InterPro" id="IPR024551">
    <property type="entry name" value="AspAT_Ic"/>
</dbReference>
<evidence type="ECO:0000313" key="2">
    <source>
        <dbReference type="Proteomes" id="UP000199589"/>
    </source>
</evidence>
<dbReference type="RefSeq" id="WP_091895408.1">
    <property type="nucleotide sequence ID" value="NZ_FOSJ01000002.1"/>
</dbReference>
<dbReference type="InterPro" id="IPR015421">
    <property type="entry name" value="PyrdxlP-dep_Trfase_major"/>
</dbReference>
<dbReference type="STRING" id="258723.GCA_900169305_00527"/>
<dbReference type="InterPro" id="IPR015422">
    <property type="entry name" value="PyrdxlP-dep_Trfase_small"/>
</dbReference>
<organism evidence="1 2">
    <name type="scientific">Marinilactibacillus piezotolerans</name>
    <dbReference type="NCBI Taxonomy" id="258723"/>
    <lineage>
        <taxon>Bacteria</taxon>
        <taxon>Bacillati</taxon>
        <taxon>Bacillota</taxon>
        <taxon>Bacilli</taxon>
        <taxon>Lactobacillales</taxon>
        <taxon>Carnobacteriaceae</taxon>
        <taxon>Marinilactibacillus</taxon>
    </lineage>
</organism>
<dbReference type="Gene3D" id="3.90.1150.10">
    <property type="entry name" value="Aspartate Aminotransferase, domain 1"/>
    <property type="match status" value="1"/>
</dbReference>
<gene>
    <name evidence="1" type="ORF">SAMN04488569_100241</name>
</gene>
<dbReference type="PANTHER" id="PTHR43799">
    <property type="entry name" value="AMINOTRANSFERASE, PUTATIVE-RELATED"/>
    <property type="match status" value="1"/>
</dbReference>
<dbReference type="Gene3D" id="3.40.640.10">
    <property type="entry name" value="Type I PLP-dependent aspartate aminotransferase-like (Major domain)"/>
    <property type="match status" value="1"/>
</dbReference>
<accession>A0A1I3V4Z1</accession>
<dbReference type="Pfam" id="PF12897">
    <property type="entry name" value="Asp_aminotransf"/>
    <property type="match status" value="1"/>
</dbReference>
<dbReference type="AlphaFoldDB" id="A0A1I3V4Z1"/>
<protein>
    <submittedName>
        <fullName evidence="1">DNA-binding transcriptional regulator, MocR family, contains an aminotransferase domain</fullName>
    </submittedName>
</protein>
<dbReference type="SUPFAM" id="SSF53383">
    <property type="entry name" value="PLP-dependent transferases"/>
    <property type="match status" value="1"/>
</dbReference>
<dbReference type="GO" id="GO:0003677">
    <property type="term" value="F:DNA binding"/>
    <property type="evidence" value="ECO:0007669"/>
    <property type="project" value="UniProtKB-KW"/>
</dbReference>
<sequence length="423" mass="47881">MNNKQLDSRLEQVRMQYNLYKKRPFDINMSRGIPSRKQLELSSALLNKLELPDWMSEDEQDIRNYGGLLGIREARKLFGDILKTSIDETLVGGNSSLQLMYAVLVMHMFTGDNKWNKETVVKFLCPSPGYDRHWAMLERLGIEMIPVELTGEGPDMELVEKIVSQDSSIKGIFCIPTYSNPTGETYSDEVVERLAQMHTAAEDFLIMWDNAYAVHHLNNEHEEAQSILEACKKAGVPNRPYMFVSTSKITFPGAGVAAVGASEKNILRLAEELSTQIISFDKLNQKRHVLFLKDSNTIQALMEQHAKILKPKFDWIQSIFKAYFTEDREKFISWTNPNGGYFVHLTTMDGCAAEIVDRMGEIGIQLTPANATYPYGINPLDNSIRLAPSFIELDKLEVALEALCTCIELVTLEKYGENFIGGE</sequence>
<keyword evidence="2" id="KW-1185">Reference proteome</keyword>
<dbReference type="InterPro" id="IPR015424">
    <property type="entry name" value="PyrdxlP-dep_Trfase"/>
</dbReference>
<dbReference type="OrthoDB" id="9802328at2"/>
<reference evidence="2" key="1">
    <citation type="submission" date="2016-10" db="EMBL/GenBank/DDBJ databases">
        <authorList>
            <person name="Varghese N."/>
            <person name="Submissions S."/>
        </authorList>
    </citation>
    <scope>NUCLEOTIDE SEQUENCE [LARGE SCALE GENOMIC DNA]</scope>
    <source>
        <strain evidence="2">DSM 16108</strain>
    </source>
</reference>
<name>A0A1I3V4Z1_9LACT</name>
<dbReference type="PANTHER" id="PTHR43799:SF1">
    <property type="entry name" value="ASPARTATE AMINOTRANSFERASE"/>
    <property type="match status" value="1"/>
</dbReference>
<keyword evidence="1" id="KW-0238">DNA-binding</keyword>
<dbReference type="GO" id="GO:0004069">
    <property type="term" value="F:L-aspartate:2-oxoglutarate aminotransferase activity"/>
    <property type="evidence" value="ECO:0007669"/>
    <property type="project" value="InterPro"/>
</dbReference>
<dbReference type="Proteomes" id="UP000199589">
    <property type="component" value="Unassembled WGS sequence"/>
</dbReference>
<keyword evidence="1" id="KW-0808">Transferase</keyword>
<evidence type="ECO:0000313" key="1">
    <source>
        <dbReference type="EMBL" id="SFJ90335.1"/>
    </source>
</evidence>
<keyword evidence="1" id="KW-0032">Aminotransferase</keyword>
<dbReference type="EMBL" id="FOSJ01000002">
    <property type="protein sequence ID" value="SFJ90335.1"/>
    <property type="molecule type" value="Genomic_DNA"/>
</dbReference>
<proteinExistence type="predicted"/>